<evidence type="ECO:0000313" key="2">
    <source>
        <dbReference type="EMBL" id="CAK9101289.1"/>
    </source>
</evidence>
<feature type="compositionally biased region" description="Basic and acidic residues" evidence="1">
    <location>
        <begin position="80"/>
        <end position="91"/>
    </location>
</feature>
<gene>
    <name evidence="2" type="ORF">CCMP2556_LOCUS47765</name>
</gene>
<protein>
    <submittedName>
        <fullName evidence="2">Uncharacterized protein</fullName>
    </submittedName>
</protein>
<evidence type="ECO:0000313" key="3">
    <source>
        <dbReference type="Proteomes" id="UP001642484"/>
    </source>
</evidence>
<proteinExistence type="predicted"/>
<accession>A0ABP0RLX5</accession>
<feature type="region of interest" description="Disordered" evidence="1">
    <location>
        <begin position="54"/>
        <end position="102"/>
    </location>
</feature>
<dbReference type="Proteomes" id="UP001642484">
    <property type="component" value="Unassembled WGS sequence"/>
</dbReference>
<evidence type="ECO:0000256" key="1">
    <source>
        <dbReference type="SAM" id="MobiDB-lite"/>
    </source>
</evidence>
<dbReference type="EMBL" id="CAXAMN010026206">
    <property type="protein sequence ID" value="CAK9101289.1"/>
    <property type="molecule type" value="Genomic_DNA"/>
</dbReference>
<sequence>MLTVSRNTHWKIGVSLALWQIFSCKAKKYCDDLLRRNRALEVKIASMKAFIQHAREQQAKEEEDDGMGPGHSFANVSGFGKDDGAVPRDSARSGARGSWAEAPAVRRSLAELPRPRSCSPGWD</sequence>
<organism evidence="2 3">
    <name type="scientific">Durusdinium trenchii</name>
    <dbReference type="NCBI Taxonomy" id="1381693"/>
    <lineage>
        <taxon>Eukaryota</taxon>
        <taxon>Sar</taxon>
        <taxon>Alveolata</taxon>
        <taxon>Dinophyceae</taxon>
        <taxon>Suessiales</taxon>
        <taxon>Symbiodiniaceae</taxon>
        <taxon>Durusdinium</taxon>
    </lineage>
</organism>
<reference evidence="2 3" key="1">
    <citation type="submission" date="2024-02" db="EMBL/GenBank/DDBJ databases">
        <authorList>
            <person name="Chen Y."/>
            <person name="Shah S."/>
            <person name="Dougan E. K."/>
            <person name="Thang M."/>
            <person name="Chan C."/>
        </authorList>
    </citation>
    <scope>NUCLEOTIDE SEQUENCE [LARGE SCALE GENOMIC DNA]</scope>
</reference>
<keyword evidence="3" id="KW-1185">Reference proteome</keyword>
<name>A0ABP0RLX5_9DINO</name>
<comment type="caution">
    <text evidence="2">The sequence shown here is derived from an EMBL/GenBank/DDBJ whole genome shotgun (WGS) entry which is preliminary data.</text>
</comment>